<sequence>MVSGKYSLGRKHQKRDISKVDRAELQGAPVMNILLFGKNGQVGWELQRSLAPLGNLIALDVHSTDYCGDFSNPQGVAETIRCVRPDVIVNAAAHTAVDKAESEIDYALLLNAISVEALAKAADEIGAWVVHYSTDYVFPGTGETAWLETDETAPLNVYGETKLAGEKALQVNCSKHLIFRTSWVYAVNGNNFAKTMLRLAQEHQMLSVINDQFGAPTGAELLADCTAHAIRIALNKPEVAGLYHLVASGTTTWYEYASLVFEEARKFGIELAVTHVNGVPTSTYATPARRPINSRLNTDKFQNKFGLVLPNWEIGVKRMLTEIFTLTTI</sequence>
<evidence type="ECO:0000256" key="2">
    <source>
        <dbReference type="ARBA" id="ARBA00010944"/>
    </source>
</evidence>
<name>A0A0A6ZE84_ECOLX</name>
<dbReference type="PANTHER" id="PTHR10491:SF4">
    <property type="entry name" value="METHIONINE ADENOSYLTRANSFERASE 2 SUBUNIT BETA"/>
    <property type="match status" value="1"/>
</dbReference>
<dbReference type="GO" id="GO:0008831">
    <property type="term" value="F:dTDP-4-dehydrorhamnose reductase activity"/>
    <property type="evidence" value="ECO:0007669"/>
    <property type="project" value="UniProtKB-EC"/>
</dbReference>
<comment type="similarity">
    <text evidence="2 6">Belongs to the dTDP-4-dehydrorhamnose reductase family.</text>
</comment>
<evidence type="ECO:0000313" key="8">
    <source>
        <dbReference type="EMBL" id="AGN91834.1"/>
    </source>
</evidence>
<evidence type="ECO:0000256" key="3">
    <source>
        <dbReference type="ARBA" id="ARBA00012929"/>
    </source>
</evidence>
<dbReference type="SUPFAM" id="SSF51735">
    <property type="entry name" value="NAD(P)-binding Rossmann-fold domains"/>
    <property type="match status" value="1"/>
</dbReference>
<dbReference type="Gene3D" id="3.90.25.10">
    <property type="entry name" value="UDP-galactose 4-epimerase, domain 1"/>
    <property type="match status" value="1"/>
</dbReference>
<dbReference type="UniPathway" id="UPA00124"/>
<comment type="function">
    <text evidence="6">Catalyzes the reduction of dTDP-6-deoxy-L-lyxo-4-hexulose to yield dTDP-L-rhamnose.</text>
</comment>
<dbReference type="NCBIfam" id="NF007440">
    <property type="entry name" value="PRK09987.1"/>
    <property type="match status" value="1"/>
</dbReference>
<evidence type="ECO:0000256" key="6">
    <source>
        <dbReference type="RuleBase" id="RU364082"/>
    </source>
</evidence>
<protein>
    <recommendedName>
        <fullName evidence="4 6">dTDP-4-dehydrorhamnose reductase</fullName>
        <ecNumber evidence="3 6">1.1.1.133</ecNumber>
    </recommendedName>
</protein>
<evidence type="ECO:0000259" key="7">
    <source>
        <dbReference type="Pfam" id="PF04321"/>
    </source>
</evidence>
<dbReference type="AlphaFoldDB" id="A0A0A6ZE84"/>
<dbReference type="GO" id="GO:0019305">
    <property type="term" value="P:dTDP-rhamnose biosynthetic process"/>
    <property type="evidence" value="ECO:0007669"/>
    <property type="project" value="UniProtKB-UniPathway"/>
</dbReference>
<comment type="cofactor">
    <cofactor evidence="6">
        <name>Mg(2+)</name>
        <dbReference type="ChEBI" id="CHEBI:18420"/>
    </cofactor>
    <text evidence="6">Binds 1 Mg(2+) ion per monomer.</text>
</comment>
<dbReference type="EC" id="1.1.1.133" evidence="3 6"/>
<dbReference type="InterPro" id="IPR029903">
    <property type="entry name" value="RmlD-like-bd"/>
</dbReference>
<gene>
    <name evidence="8" type="primary">rmlD</name>
</gene>
<dbReference type="PANTHER" id="PTHR10491">
    <property type="entry name" value="DTDP-4-DEHYDRORHAMNOSE REDUCTASE"/>
    <property type="match status" value="1"/>
</dbReference>
<keyword evidence="6" id="KW-0560">Oxidoreductase</keyword>
<keyword evidence="6" id="KW-0521">NADP</keyword>
<dbReference type="UniPathway" id="UPA00281"/>
<proteinExistence type="inferred from homology"/>
<dbReference type="CDD" id="cd05254">
    <property type="entry name" value="dTDP_HR_like_SDR_e"/>
    <property type="match status" value="1"/>
</dbReference>
<evidence type="ECO:0000256" key="4">
    <source>
        <dbReference type="ARBA" id="ARBA00017099"/>
    </source>
</evidence>
<evidence type="ECO:0000256" key="1">
    <source>
        <dbReference type="ARBA" id="ARBA00004781"/>
    </source>
</evidence>
<dbReference type="EMBL" id="JX501337">
    <property type="protein sequence ID" value="AGN91834.1"/>
    <property type="molecule type" value="Genomic_DNA"/>
</dbReference>
<feature type="domain" description="RmlD-like substrate binding" evidence="7">
    <location>
        <begin position="31"/>
        <end position="322"/>
    </location>
</feature>
<dbReference type="InterPro" id="IPR005913">
    <property type="entry name" value="dTDP_dehydrorham_reduct"/>
</dbReference>
<dbReference type="GO" id="GO:0005829">
    <property type="term" value="C:cytosol"/>
    <property type="evidence" value="ECO:0007669"/>
    <property type="project" value="TreeGrafter"/>
</dbReference>
<accession>A0A0A6ZE84</accession>
<dbReference type="InterPro" id="IPR036291">
    <property type="entry name" value="NAD(P)-bd_dom_sf"/>
</dbReference>
<dbReference type="Pfam" id="PF04321">
    <property type="entry name" value="RmlD_sub_bind"/>
    <property type="match status" value="1"/>
</dbReference>
<evidence type="ECO:0000256" key="5">
    <source>
        <dbReference type="ARBA" id="ARBA00048200"/>
    </source>
</evidence>
<dbReference type="GO" id="GO:0009243">
    <property type="term" value="P:O antigen biosynthetic process"/>
    <property type="evidence" value="ECO:0007669"/>
    <property type="project" value="UniProtKB-UniPathway"/>
</dbReference>
<comment type="catalytic activity">
    <reaction evidence="5 6">
        <text>dTDP-beta-L-rhamnose + NADP(+) = dTDP-4-dehydro-beta-L-rhamnose + NADPH + H(+)</text>
        <dbReference type="Rhea" id="RHEA:21796"/>
        <dbReference type="ChEBI" id="CHEBI:15378"/>
        <dbReference type="ChEBI" id="CHEBI:57510"/>
        <dbReference type="ChEBI" id="CHEBI:57783"/>
        <dbReference type="ChEBI" id="CHEBI:58349"/>
        <dbReference type="ChEBI" id="CHEBI:62830"/>
        <dbReference type="EC" id="1.1.1.133"/>
    </reaction>
</comment>
<reference evidence="8" key="1">
    <citation type="submission" date="2012-08" db="EMBL/GenBank/DDBJ databases">
        <title>E. coli O antigen sequences.</title>
        <authorList>
            <person name="Liu Y."/>
            <person name="Fratamico P."/>
            <person name="Yan X."/>
            <person name="Ream A."/>
            <person name="DebRoy C."/>
            <person name="Wang W."/>
            <person name="Losada L."/>
            <person name="Sanka R."/>
            <person name="Brinkac L."/>
            <person name="Radune D."/>
            <person name="Meng J."/>
            <person name="Toro M."/>
            <person name="Li R."/>
        </authorList>
    </citation>
    <scope>NUCLEOTIDE SEQUENCE</scope>
    <source>
        <strain evidence="8">O142</strain>
    </source>
</reference>
<dbReference type="Gene3D" id="3.40.50.720">
    <property type="entry name" value="NAD(P)-binding Rossmann-like Domain"/>
    <property type="match status" value="1"/>
</dbReference>
<dbReference type="NCBIfam" id="TIGR01214">
    <property type="entry name" value="rmlD"/>
    <property type="match status" value="1"/>
</dbReference>
<organism evidence="8">
    <name type="scientific">Escherichia coli</name>
    <dbReference type="NCBI Taxonomy" id="562"/>
    <lineage>
        <taxon>Bacteria</taxon>
        <taxon>Pseudomonadati</taxon>
        <taxon>Pseudomonadota</taxon>
        <taxon>Gammaproteobacteria</taxon>
        <taxon>Enterobacterales</taxon>
        <taxon>Enterobacteriaceae</taxon>
        <taxon>Escherichia</taxon>
    </lineage>
</organism>
<comment type="pathway">
    <text evidence="1 6">Carbohydrate biosynthesis; dTDP-L-rhamnose biosynthesis.</text>
</comment>